<name>A0A8T2QXM5_CERRI</name>
<evidence type="ECO:0000256" key="1">
    <source>
        <dbReference type="ARBA" id="ARBA00002501"/>
    </source>
</evidence>
<dbReference type="Pfam" id="PF03208">
    <property type="entry name" value="PRA1"/>
    <property type="match status" value="1"/>
</dbReference>
<comment type="function">
    <text evidence="1 7">May be involved in both secretory and endocytic intracellular trafficking in the endosomal/prevacuolar compartments.</text>
</comment>
<dbReference type="InterPro" id="IPR004895">
    <property type="entry name" value="Prenylated_rab_accept_PRA1"/>
</dbReference>
<dbReference type="PANTHER" id="PTHR19317">
    <property type="entry name" value="PRENYLATED RAB ACCEPTOR 1-RELATED"/>
    <property type="match status" value="1"/>
</dbReference>
<dbReference type="PANTHER" id="PTHR19317:SF0">
    <property type="entry name" value="PRENYLATED RAB ACCEPTOR PROTEIN 1"/>
    <property type="match status" value="1"/>
</dbReference>
<sequence length="207" mass="22477">MAGKSSLPIYQNANTSASTSAGTSSSTSVSNYVATTKAFVGEAAEAGKAVLARQRPWSEVLDRNSFTRPDSISDATGRMKQNLSYFRVNYVVFSAAVIFMGLLWHPGSLIISLLLAAAWFFLYASRTQPVVLFGRTFTEREVLITLSIITIAAVFFTSTGSTIMYSLFMAVALIAVHAAFRTPDDLFLEEPVGSTQKNIGYQPQSMV</sequence>
<evidence type="ECO:0000256" key="3">
    <source>
        <dbReference type="ARBA" id="ARBA00006483"/>
    </source>
</evidence>
<comment type="subcellular location">
    <subcellularLocation>
        <location evidence="2 7">Membrane</location>
        <topology evidence="2 7">Multi-pass membrane protein</topology>
    </subcellularLocation>
</comment>
<protein>
    <recommendedName>
        <fullName evidence="7">PRA1 family protein</fullName>
    </recommendedName>
</protein>
<dbReference type="GO" id="GO:0016020">
    <property type="term" value="C:membrane"/>
    <property type="evidence" value="ECO:0007669"/>
    <property type="project" value="UniProtKB-SubCell"/>
</dbReference>
<evidence type="ECO:0000256" key="6">
    <source>
        <dbReference type="ARBA" id="ARBA00023136"/>
    </source>
</evidence>
<keyword evidence="6 7" id="KW-0472">Membrane</keyword>
<evidence type="ECO:0000256" key="4">
    <source>
        <dbReference type="ARBA" id="ARBA00022692"/>
    </source>
</evidence>
<comment type="similarity">
    <text evidence="3 7">Belongs to the PRA1 family.</text>
</comment>
<dbReference type="OMA" id="ANILHFR"/>
<evidence type="ECO:0000256" key="5">
    <source>
        <dbReference type="ARBA" id="ARBA00022989"/>
    </source>
</evidence>
<dbReference type="GO" id="GO:0005783">
    <property type="term" value="C:endoplasmic reticulum"/>
    <property type="evidence" value="ECO:0007669"/>
    <property type="project" value="UniProtKB-ARBA"/>
</dbReference>
<keyword evidence="9" id="KW-1185">Reference proteome</keyword>
<keyword evidence="7" id="KW-0813">Transport</keyword>
<accession>A0A8T2QXM5</accession>
<gene>
    <name evidence="8" type="ORF">KP509_31G034000</name>
</gene>
<comment type="caution">
    <text evidence="8">The sequence shown here is derived from an EMBL/GenBank/DDBJ whole genome shotgun (WGS) entry which is preliminary data.</text>
</comment>
<evidence type="ECO:0000256" key="2">
    <source>
        <dbReference type="ARBA" id="ARBA00004141"/>
    </source>
</evidence>
<dbReference type="AlphaFoldDB" id="A0A8T2QXM5"/>
<evidence type="ECO:0000313" key="9">
    <source>
        <dbReference type="Proteomes" id="UP000825935"/>
    </source>
</evidence>
<dbReference type="GO" id="GO:0005794">
    <property type="term" value="C:Golgi apparatus"/>
    <property type="evidence" value="ECO:0007669"/>
    <property type="project" value="TreeGrafter"/>
</dbReference>
<evidence type="ECO:0000313" key="8">
    <source>
        <dbReference type="EMBL" id="KAH7288617.1"/>
    </source>
</evidence>
<dbReference type="Proteomes" id="UP000825935">
    <property type="component" value="Chromosome 31"/>
</dbReference>
<organism evidence="8 9">
    <name type="scientific">Ceratopteris richardii</name>
    <name type="common">Triangle waterfern</name>
    <dbReference type="NCBI Taxonomy" id="49495"/>
    <lineage>
        <taxon>Eukaryota</taxon>
        <taxon>Viridiplantae</taxon>
        <taxon>Streptophyta</taxon>
        <taxon>Embryophyta</taxon>
        <taxon>Tracheophyta</taxon>
        <taxon>Polypodiopsida</taxon>
        <taxon>Polypodiidae</taxon>
        <taxon>Polypodiales</taxon>
        <taxon>Pteridineae</taxon>
        <taxon>Pteridaceae</taxon>
        <taxon>Parkerioideae</taxon>
        <taxon>Ceratopteris</taxon>
    </lineage>
</organism>
<feature type="transmembrane region" description="Helical" evidence="7">
    <location>
        <begin position="109"/>
        <end position="125"/>
    </location>
</feature>
<proteinExistence type="inferred from homology"/>
<keyword evidence="5 7" id="KW-1133">Transmembrane helix</keyword>
<feature type="transmembrane region" description="Helical" evidence="7">
    <location>
        <begin position="137"/>
        <end position="156"/>
    </location>
</feature>
<reference evidence="8" key="1">
    <citation type="submission" date="2021-08" db="EMBL/GenBank/DDBJ databases">
        <title>WGS assembly of Ceratopteris richardii.</title>
        <authorList>
            <person name="Marchant D.B."/>
            <person name="Chen G."/>
            <person name="Jenkins J."/>
            <person name="Shu S."/>
            <person name="Leebens-Mack J."/>
            <person name="Grimwood J."/>
            <person name="Schmutz J."/>
            <person name="Soltis P."/>
            <person name="Soltis D."/>
            <person name="Chen Z.-H."/>
        </authorList>
    </citation>
    <scope>NUCLEOTIDE SEQUENCE</scope>
    <source>
        <strain evidence="8">Whitten #5841</strain>
        <tissue evidence="8">Leaf</tissue>
    </source>
</reference>
<evidence type="ECO:0000256" key="7">
    <source>
        <dbReference type="RuleBase" id="RU363107"/>
    </source>
</evidence>
<dbReference type="OrthoDB" id="63113at2759"/>
<dbReference type="EMBL" id="CM035436">
    <property type="protein sequence ID" value="KAH7288617.1"/>
    <property type="molecule type" value="Genomic_DNA"/>
</dbReference>
<dbReference type="GO" id="GO:0016192">
    <property type="term" value="P:vesicle-mediated transport"/>
    <property type="evidence" value="ECO:0007669"/>
    <property type="project" value="UniProtKB-ARBA"/>
</dbReference>
<feature type="transmembrane region" description="Helical" evidence="7">
    <location>
        <begin position="85"/>
        <end position="103"/>
    </location>
</feature>
<keyword evidence="4 7" id="KW-0812">Transmembrane</keyword>